<keyword evidence="3" id="KW-0418">Kinase</keyword>
<dbReference type="RefSeq" id="WP_184809793.1">
    <property type="nucleotide sequence ID" value="NZ_JACHJQ010000002.1"/>
</dbReference>
<dbReference type="SUPFAM" id="SSF46785">
    <property type="entry name" value="Winged helix' DNA-binding domain"/>
    <property type="match status" value="1"/>
</dbReference>
<dbReference type="InterPro" id="IPR019885">
    <property type="entry name" value="Tscrpt_reg_HTH_AsnC-type_CS"/>
</dbReference>
<evidence type="ECO:0000256" key="1">
    <source>
        <dbReference type="ARBA" id="ARBA00006479"/>
    </source>
</evidence>
<dbReference type="Gene3D" id="3.30.420.40">
    <property type="match status" value="2"/>
</dbReference>
<gene>
    <name evidence="3" type="ORF">FHR82_001802</name>
</gene>
<dbReference type="GO" id="GO:0003677">
    <property type="term" value="F:DNA binding"/>
    <property type="evidence" value="ECO:0007669"/>
    <property type="project" value="InterPro"/>
</dbReference>
<evidence type="ECO:0000259" key="2">
    <source>
        <dbReference type="Pfam" id="PF09339"/>
    </source>
</evidence>
<dbReference type="InterPro" id="IPR005471">
    <property type="entry name" value="Tscrpt_reg_IclR_N"/>
</dbReference>
<dbReference type="AlphaFoldDB" id="A0A7W7Q222"/>
<dbReference type="InterPro" id="IPR036388">
    <property type="entry name" value="WH-like_DNA-bd_sf"/>
</dbReference>
<feature type="domain" description="HTH iclR-type" evidence="2">
    <location>
        <begin position="14"/>
        <end position="55"/>
    </location>
</feature>
<name>A0A7W7Q222_9PSEU</name>
<comment type="similarity">
    <text evidence="1">Belongs to the ROK (NagC/XylR) family.</text>
</comment>
<proteinExistence type="inferred from homology"/>
<dbReference type="Pfam" id="PF09339">
    <property type="entry name" value="HTH_IclR"/>
    <property type="match status" value="1"/>
</dbReference>
<organism evidence="3 4">
    <name type="scientific">Actinophytocola algeriensis</name>
    <dbReference type="NCBI Taxonomy" id="1768010"/>
    <lineage>
        <taxon>Bacteria</taxon>
        <taxon>Bacillati</taxon>
        <taxon>Actinomycetota</taxon>
        <taxon>Actinomycetes</taxon>
        <taxon>Pseudonocardiales</taxon>
        <taxon>Pseudonocardiaceae</taxon>
    </lineage>
</organism>
<dbReference type="GO" id="GO:0016301">
    <property type="term" value="F:kinase activity"/>
    <property type="evidence" value="ECO:0007669"/>
    <property type="project" value="UniProtKB-KW"/>
</dbReference>
<keyword evidence="3" id="KW-0808">Transferase</keyword>
<dbReference type="Pfam" id="PF00480">
    <property type="entry name" value="ROK"/>
    <property type="match status" value="1"/>
</dbReference>
<dbReference type="InterPro" id="IPR043129">
    <property type="entry name" value="ATPase_NBD"/>
</dbReference>
<protein>
    <submittedName>
        <fullName evidence="3">Putative NBD/HSP70 family sugar kinase</fullName>
    </submittedName>
</protein>
<dbReference type="InterPro" id="IPR000600">
    <property type="entry name" value="ROK"/>
</dbReference>
<dbReference type="Gene3D" id="1.10.10.10">
    <property type="entry name" value="Winged helix-like DNA-binding domain superfamily/Winged helix DNA-binding domain"/>
    <property type="match status" value="1"/>
</dbReference>
<dbReference type="GO" id="GO:0006355">
    <property type="term" value="P:regulation of DNA-templated transcription"/>
    <property type="evidence" value="ECO:0007669"/>
    <property type="project" value="InterPro"/>
</dbReference>
<accession>A0A7W7Q222</accession>
<sequence>MTGPQVAPDSPGGVLRLIRSGAAASRSDVARLVGVSASTAAGRVQALIDHGYLREAGDGKSHGGRRPRRLALRADSGSVAAVDLGSHHASLAVFDMCGTLLAEHEQPVRIGDGPSVVLSQVFSEVTQLADPAIPLRGITVGVPGPVDARTGRVVSPSRMPGWNGVDVREVLAAHTDLPVVVDNDANLMAVGEHSADPVRHLVFVKAGTGIGCGVIASGRLHHGAVGAAGDISHLAVRGREDVECSCGRNGCLDAVASGAALVRDLTAAGVAVRDPAEVVELAWDAHPVTTRMLREAGHATGEILSTIVNFFNPDVLVVGGQFSRAEPFVASIRSTLYERCLPMATEDLQVITTRTGRLAGVTGGAHLMLEYLLAPERVNAAIG</sequence>
<dbReference type="PANTHER" id="PTHR18964">
    <property type="entry name" value="ROK (REPRESSOR, ORF, KINASE) FAMILY"/>
    <property type="match status" value="1"/>
</dbReference>
<dbReference type="PANTHER" id="PTHR18964:SF173">
    <property type="entry name" value="GLUCOKINASE"/>
    <property type="match status" value="1"/>
</dbReference>
<keyword evidence="4" id="KW-1185">Reference proteome</keyword>
<reference evidence="3 4" key="1">
    <citation type="submission" date="2020-08" db="EMBL/GenBank/DDBJ databases">
        <title>Genomic Encyclopedia of Type Strains, Phase III (KMG-III): the genomes of soil and plant-associated and newly described type strains.</title>
        <authorList>
            <person name="Whitman W."/>
        </authorList>
    </citation>
    <scope>NUCLEOTIDE SEQUENCE [LARGE SCALE GENOMIC DNA]</scope>
    <source>
        <strain evidence="3 4">CECT 8960</strain>
    </source>
</reference>
<comment type="caution">
    <text evidence="3">The sequence shown here is derived from an EMBL/GenBank/DDBJ whole genome shotgun (WGS) entry which is preliminary data.</text>
</comment>
<dbReference type="EMBL" id="JACHJQ010000002">
    <property type="protein sequence ID" value="MBB4905585.1"/>
    <property type="molecule type" value="Genomic_DNA"/>
</dbReference>
<dbReference type="Proteomes" id="UP000520767">
    <property type="component" value="Unassembled WGS sequence"/>
</dbReference>
<dbReference type="SUPFAM" id="SSF53067">
    <property type="entry name" value="Actin-like ATPase domain"/>
    <property type="match status" value="1"/>
</dbReference>
<evidence type="ECO:0000313" key="4">
    <source>
        <dbReference type="Proteomes" id="UP000520767"/>
    </source>
</evidence>
<dbReference type="InterPro" id="IPR036390">
    <property type="entry name" value="WH_DNA-bd_sf"/>
</dbReference>
<dbReference type="PROSITE" id="PS00519">
    <property type="entry name" value="HTH_ASNC_1"/>
    <property type="match status" value="1"/>
</dbReference>
<evidence type="ECO:0000313" key="3">
    <source>
        <dbReference type="EMBL" id="MBB4905585.1"/>
    </source>
</evidence>